<feature type="domain" description="Guanylate kinase/L-type calcium channel beta subunit" evidence="2">
    <location>
        <begin position="66"/>
        <end position="226"/>
    </location>
</feature>
<evidence type="ECO:0000256" key="1">
    <source>
        <dbReference type="SAM" id="MobiDB-lite"/>
    </source>
</evidence>
<dbReference type="GeneTree" id="ENSGT00940000155303"/>
<dbReference type="AlphaFoldDB" id="A0A452UDK4"/>
<organism evidence="3">
    <name type="scientific">Ursus maritimus</name>
    <name type="common">Polar bear</name>
    <name type="synonym">Thalarctos maritimus</name>
    <dbReference type="NCBI Taxonomy" id="29073"/>
    <lineage>
        <taxon>Eukaryota</taxon>
        <taxon>Metazoa</taxon>
        <taxon>Chordata</taxon>
        <taxon>Craniata</taxon>
        <taxon>Vertebrata</taxon>
        <taxon>Euteleostomi</taxon>
        <taxon>Mammalia</taxon>
        <taxon>Eutheria</taxon>
        <taxon>Laurasiatheria</taxon>
        <taxon>Carnivora</taxon>
        <taxon>Caniformia</taxon>
        <taxon>Ursidae</taxon>
        <taxon>Ursus</taxon>
    </lineage>
</organism>
<dbReference type="InterPro" id="IPR027417">
    <property type="entry name" value="P-loop_NTPase"/>
</dbReference>
<name>A0A452UDK4_URSMA</name>
<dbReference type="InterPro" id="IPR008145">
    <property type="entry name" value="GK/Ca_channel_bsu"/>
</dbReference>
<dbReference type="PANTHER" id="PTHR46360">
    <property type="entry name" value="DISKS LARGE HOMOLOG 5"/>
    <property type="match status" value="1"/>
</dbReference>
<dbReference type="GO" id="GO:0035331">
    <property type="term" value="P:negative regulation of hippo signaling"/>
    <property type="evidence" value="ECO:0007669"/>
    <property type="project" value="TreeGrafter"/>
</dbReference>
<reference evidence="3" key="1">
    <citation type="submission" date="2019-03" db="UniProtKB">
        <authorList>
            <consortium name="Ensembl"/>
        </authorList>
    </citation>
    <scope>IDENTIFICATION</scope>
</reference>
<dbReference type="SUPFAM" id="SSF52540">
    <property type="entry name" value="P-loop containing nucleoside triphosphate hydrolases"/>
    <property type="match status" value="1"/>
</dbReference>
<protein>
    <submittedName>
        <fullName evidence="3">Discs large MAGUK scaffold protein 5</fullName>
    </submittedName>
</protein>
<proteinExistence type="predicted"/>
<sequence length="237" mass="26923">MDQEFSRRLSMSEVKDDNNAAKTLSAAARRSFFRRKHKHKRSGSKDGKDLLALDTFSNDTIPLFEDSVSLAYQRVQKVDCTSLRPVLILGPLLDVVKEMLVNEAPGKFCRCPLEVMKASQQAIERGVKDCLFVDYKRRSGHFDVTTVASIKEITEKVPIQVTLHQGLEQRDPTYLKDKVTQRHSKEQFETAQKIEQEYSRYFTGVIQGGALSSICTQILAMVNQEQNKVLWIPACPL</sequence>
<dbReference type="Gene3D" id="3.40.50.300">
    <property type="entry name" value="P-loop containing nucleotide triphosphate hydrolases"/>
    <property type="match status" value="2"/>
</dbReference>
<dbReference type="Ensembl" id="ENSUMAT00000022378.1">
    <property type="protein sequence ID" value="ENSUMAP00000018915.1"/>
    <property type="gene ID" value="ENSUMAG00000013627.1"/>
</dbReference>
<dbReference type="GO" id="GO:0005886">
    <property type="term" value="C:plasma membrane"/>
    <property type="evidence" value="ECO:0007669"/>
    <property type="project" value="TreeGrafter"/>
</dbReference>
<evidence type="ECO:0000313" key="3">
    <source>
        <dbReference type="Ensembl" id="ENSUMAP00000018915"/>
    </source>
</evidence>
<dbReference type="SMART" id="SM00072">
    <property type="entry name" value="GuKc"/>
    <property type="match status" value="1"/>
</dbReference>
<dbReference type="PANTHER" id="PTHR46360:SF1">
    <property type="entry name" value="DISKS LARGE HOMOLOG 5"/>
    <property type="match status" value="1"/>
</dbReference>
<evidence type="ECO:0000259" key="2">
    <source>
        <dbReference type="SMART" id="SM00072"/>
    </source>
</evidence>
<gene>
    <name evidence="3" type="primary">DLG5</name>
</gene>
<dbReference type="InterPro" id="IPR053004">
    <property type="entry name" value="MAGUK_Signaling_Regulators"/>
</dbReference>
<accession>A0A452UDK4</accession>
<feature type="region of interest" description="Disordered" evidence="1">
    <location>
        <begin position="1"/>
        <end position="21"/>
    </location>
</feature>